<evidence type="ECO:0000313" key="2">
    <source>
        <dbReference type="EMBL" id="ADI31666.1"/>
    </source>
</evidence>
<dbReference type="STRING" id="591019.Shell_0536"/>
<dbReference type="SUPFAM" id="SSF46785">
    <property type="entry name" value="Winged helix' DNA-binding domain"/>
    <property type="match status" value="1"/>
</dbReference>
<reference evidence="2 3" key="2">
    <citation type="journal article" date="2011" name="Stand. Genomic Sci.">
        <title>Complete genome sequence of Staphylothermus hellenicus P8.</title>
        <authorList>
            <person name="Anderson I."/>
            <person name="Wirth R."/>
            <person name="Lucas S."/>
            <person name="Copeland A."/>
            <person name="Lapidus A."/>
            <person name="Cheng J.F."/>
            <person name="Goodwin L."/>
            <person name="Pitluck S."/>
            <person name="Davenport K."/>
            <person name="Detter J.C."/>
            <person name="Han C."/>
            <person name="Tapia R."/>
            <person name="Land M."/>
            <person name="Hauser L."/>
            <person name="Pati A."/>
            <person name="Mikhailova N."/>
            <person name="Woyke T."/>
            <person name="Klenk H.P."/>
            <person name="Kyrpides N."/>
            <person name="Ivanova N."/>
        </authorList>
    </citation>
    <scope>NUCLEOTIDE SEQUENCE [LARGE SCALE GENOMIC DNA]</scope>
    <source>
        <strain evidence="3">DSM 12710 / JCM 10830 / BK20S6-10-b1 / P8</strain>
    </source>
</reference>
<evidence type="ECO:0000259" key="1">
    <source>
        <dbReference type="Pfam" id="PF12727"/>
    </source>
</evidence>
<dbReference type="eggNOG" id="arCOG00230">
    <property type="taxonomic scope" value="Archaea"/>
</dbReference>
<name>D7DBW9_STAHD</name>
<organism evidence="2 3">
    <name type="scientific">Staphylothermus hellenicus (strain DSM 12710 / JCM 10830 / BK20S6-10-b1 / P8)</name>
    <dbReference type="NCBI Taxonomy" id="591019"/>
    <lineage>
        <taxon>Archaea</taxon>
        <taxon>Thermoproteota</taxon>
        <taxon>Thermoprotei</taxon>
        <taxon>Desulfurococcales</taxon>
        <taxon>Desulfurococcaceae</taxon>
        <taxon>Staphylothermus</taxon>
    </lineage>
</organism>
<protein>
    <submittedName>
        <fullName evidence="2">Transcriptional regulator of molybdate metabolism, LysR family</fullName>
    </submittedName>
</protein>
<dbReference type="InterPro" id="IPR036388">
    <property type="entry name" value="WH-like_DNA-bd_sf"/>
</dbReference>
<gene>
    <name evidence="2" type="ordered locus">Shell_0536</name>
</gene>
<dbReference type="Gene3D" id="1.10.10.10">
    <property type="entry name" value="Winged helix-like DNA-binding domain superfamily/Winged helix DNA-binding domain"/>
    <property type="match status" value="1"/>
</dbReference>
<feature type="domain" description="PBP" evidence="1">
    <location>
        <begin position="129"/>
        <end position="319"/>
    </location>
</feature>
<accession>D7DBW9</accession>
<proteinExistence type="predicted"/>
<keyword evidence="3" id="KW-1185">Reference proteome</keyword>
<dbReference type="SUPFAM" id="SSF53850">
    <property type="entry name" value="Periplasmic binding protein-like II"/>
    <property type="match status" value="1"/>
</dbReference>
<reference evidence="3" key="1">
    <citation type="submission" date="2010-05" db="EMBL/GenBank/DDBJ databases">
        <title>Complete sequence of Staphylothermus hellenicus DSM 12710.</title>
        <authorList>
            <consortium name="US DOE Joint Genome Institute"/>
            <person name="Lucas S."/>
            <person name="Copeland A."/>
            <person name="Lapidus A."/>
            <person name="Cheng J.-F."/>
            <person name="Bruce D."/>
            <person name="Goodwin L."/>
            <person name="Pitluck S."/>
            <person name="Davenport K."/>
            <person name="Detter J.C."/>
            <person name="Han C."/>
            <person name="Tapia R."/>
            <person name="Larimer F."/>
            <person name="Land M."/>
            <person name="Hauser L."/>
            <person name="Kyrpides N."/>
            <person name="Mikhailova N."/>
            <person name="Anderson I.J."/>
            <person name="Woyke T."/>
        </authorList>
    </citation>
    <scope>NUCLEOTIDE SEQUENCE [LARGE SCALE GENOMIC DNA]</scope>
    <source>
        <strain evidence="3">DSM 12710 / JCM 10830 / BK20S6-10-b1 / P8</strain>
    </source>
</reference>
<dbReference type="InterPro" id="IPR024370">
    <property type="entry name" value="PBP_domain"/>
</dbReference>
<dbReference type="KEGG" id="shc:Shell_0536"/>
<dbReference type="AlphaFoldDB" id="D7DBW9"/>
<dbReference type="PANTHER" id="PTHR38431">
    <property type="entry name" value="BLL2305 PROTEIN"/>
    <property type="match status" value="1"/>
</dbReference>
<dbReference type="InterPro" id="IPR036390">
    <property type="entry name" value="WH_DNA-bd_sf"/>
</dbReference>
<dbReference type="PANTHER" id="PTHR38431:SF1">
    <property type="entry name" value="BLL2305 PROTEIN"/>
    <property type="match status" value="1"/>
</dbReference>
<sequence length="346" mass="39573">MELKLVLDGYVVLDELSAKLLYLINRLGSILSASRVLGLSYSSAWDMLTRIENILGRRVVEKHRGARGGATLTSVGLDLLERYISAYKKYFHREFHVEIPRKPGALQKIYVYAGSHDILINYLTGLLRDKGYVVEVHWIGSLKGLSSIILGEADFSGTHLLDPDTGEYNVSFIEKYGGSTSLALIRGWLRSIGFITRSKTTYEEIIEKLVNGTYRLINRNEGSGSRQLLEYILKREAEKRNTKIDIIRSRIKGYKNIAYTHLEVAEQVSTGKADIGIGIEWAAKAYNLYFKHIKWENFDIVIRRDKIENKFYKDLTETIKSKEFIEKIKSMPGYKVPENIGEVLFF</sequence>
<dbReference type="Proteomes" id="UP000002573">
    <property type="component" value="Chromosome"/>
</dbReference>
<dbReference type="EMBL" id="CP002051">
    <property type="protein sequence ID" value="ADI31666.1"/>
    <property type="molecule type" value="Genomic_DNA"/>
</dbReference>
<evidence type="ECO:0000313" key="3">
    <source>
        <dbReference type="Proteomes" id="UP000002573"/>
    </source>
</evidence>
<dbReference type="HOGENOM" id="CLU_064037_1_0_2"/>
<dbReference type="Pfam" id="PF12727">
    <property type="entry name" value="PBP_like"/>
    <property type="match status" value="1"/>
</dbReference>